<protein>
    <recommendedName>
        <fullName evidence="7">Myb-like domain-containing protein</fullName>
    </recommendedName>
</protein>
<evidence type="ECO:0000313" key="8">
    <source>
        <dbReference type="EMBL" id="KAG6483051.1"/>
    </source>
</evidence>
<evidence type="ECO:0000313" key="9">
    <source>
        <dbReference type="Proteomes" id="UP000734854"/>
    </source>
</evidence>
<keyword evidence="5" id="KW-0539">Nucleus</keyword>
<feature type="region of interest" description="Disordered" evidence="6">
    <location>
        <begin position="1"/>
        <end position="21"/>
    </location>
</feature>
<feature type="compositionally biased region" description="Basic residues" evidence="6">
    <location>
        <begin position="7"/>
        <end position="16"/>
    </location>
</feature>
<feature type="region of interest" description="Disordered" evidence="6">
    <location>
        <begin position="563"/>
        <end position="631"/>
    </location>
</feature>
<dbReference type="Pfam" id="PF13837">
    <property type="entry name" value="Myb_DNA-bind_4"/>
    <property type="match status" value="1"/>
</dbReference>
<sequence>MLCHLPATKKKQKKKMQSGGGYGGVSEIQQFMVDNSSLFAISSSSASAATPTADAALAHHPFKYQPQQPTQMPPLFSHFQSIPTTQQLLHQPPPPPPHHHHQYFHLFHPPPSPPPPQPTQQQYLPETRRFIPAHHLGGVAMDRDSCPDNSAAGAGAPPFLASAMSFKLAVDGGSCERIDDDGGMLRGDDVSESRLHHWQREDDSGIEELPWRPLDIDYIDRNNKSRKDEEAEAGSSSNFSKKSKEMVDSERGEVAGGSNYKIFSELEAIYKPGGSANVGQTGSGSALTGEDMIHPVLHAAAVAPPQDAAVGGVSETSAGEEPTERVKSSPSKERSRKRRKRRLRHLRAMAAFFERLVKQLMDHQEGLHRKFLELMEQREQELAGHEQAWRKQNAANSSREAAARAHERALSTSREAAIVSFIEKMTGKHLHLPSIPPQLSTAEELHKVQKPNHDAFNNAGGGREDQATPRTLNTRRWPKAEVQALIGVRSGLECRFHEPGLKGPLWEEVSSAMAAMGYRRNAKRCKEKWENINKYFRKVKEKGRKPPEQSKTCPYFDQLDQLYSKTKNPPSAHLNSPPLNPNTIPTVTPAVGESSRLTPGEEDDEEQRSEEEEEEEEEEEVEESNGKPMQW</sequence>
<organism evidence="8 9">
    <name type="scientific">Zingiber officinale</name>
    <name type="common">Ginger</name>
    <name type="synonym">Amomum zingiber</name>
    <dbReference type="NCBI Taxonomy" id="94328"/>
    <lineage>
        <taxon>Eukaryota</taxon>
        <taxon>Viridiplantae</taxon>
        <taxon>Streptophyta</taxon>
        <taxon>Embryophyta</taxon>
        <taxon>Tracheophyta</taxon>
        <taxon>Spermatophyta</taxon>
        <taxon>Magnoliopsida</taxon>
        <taxon>Liliopsida</taxon>
        <taxon>Zingiberales</taxon>
        <taxon>Zingiberaceae</taxon>
        <taxon>Zingiber</taxon>
    </lineage>
</organism>
<dbReference type="PROSITE" id="PS50090">
    <property type="entry name" value="MYB_LIKE"/>
    <property type="match status" value="1"/>
</dbReference>
<dbReference type="InterPro" id="IPR001005">
    <property type="entry name" value="SANT/Myb"/>
</dbReference>
<evidence type="ECO:0000256" key="5">
    <source>
        <dbReference type="ARBA" id="ARBA00023242"/>
    </source>
</evidence>
<evidence type="ECO:0000256" key="2">
    <source>
        <dbReference type="ARBA" id="ARBA00023015"/>
    </source>
</evidence>
<comment type="caution">
    <text evidence="8">The sequence shown here is derived from an EMBL/GenBank/DDBJ whole genome shotgun (WGS) entry which is preliminary data.</text>
</comment>
<keyword evidence="2" id="KW-0805">Transcription regulation</keyword>
<feature type="region of interest" description="Disordered" evidence="6">
    <location>
        <begin position="384"/>
        <end position="408"/>
    </location>
</feature>
<feature type="domain" description="Myb-like" evidence="7">
    <location>
        <begin position="469"/>
        <end position="533"/>
    </location>
</feature>
<dbReference type="Gene3D" id="1.10.10.60">
    <property type="entry name" value="Homeodomain-like"/>
    <property type="match status" value="1"/>
</dbReference>
<comment type="subcellular location">
    <subcellularLocation>
        <location evidence="1">Nucleus</location>
    </subcellularLocation>
</comment>
<keyword evidence="4" id="KW-0804">Transcription</keyword>
<accession>A0A8J5FDK7</accession>
<dbReference type="Proteomes" id="UP000734854">
    <property type="component" value="Unassembled WGS sequence"/>
</dbReference>
<feature type="compositionally biased region" description="Basic and acidic residues" evidence="6">
    <location>
        <begin position="322"/>
        <end position="333"/>
    </location>
</feature>
<dbReference type="GO" id="GO:0005634">
    <property type="term" value="C:nucleus"/>
    <property type="evidence" value="ECO:0007669"/>
    <property type="project" value="UniProtKB-SubCell"/>
</dbReference>
<dbReference type="CDD" id="cd12203">
    <property type="entry name" value="GT1"/>
    <property type="match status" value="1"/>
</dbReference>
<evidence type="ECO:0000256" key="3">
    <source>
        <dbReference type="ARBA" id="ARBA00023125"/>
    </source>
</evidence>
<reference evidence="8 9" key="1">
    <citation type="submission" date="2020-08" db="EMBL/GenBank/DDBJ databases">
        <title>Plant Genome Project.</title>
        <authorList>
            <person name="Zhang R.-G."/>
        </authorList>
    </citation>
    <scope>NUCLEOTIDE SEQUENCE [LARGE SCALE GENOMIC DNA]</scope>
    <source>
        <tissue evidence="8">Rhizome</tissue>
    </source>
</reference>
<dbReference type="PANTHER" id="PTHR21654:SF31">
    <property type="entry name" value="OS02G0104500 PROTEIN"/>
    <property type="match status" value="1"/>
</dbReference>
<gene>
    <name evidence="8" type="ORF">ZIOFF_059691</name>
</gene>
<dbReference type="GO" id="GO:0006355">
    <property type="term" value="P:regulation of DNA-templated transcription"/>
    <property type="evidence" value="ECO:0007669"/>
    <property type="project" value="UniProtKB-ARBA"/>
</dbReference>
<dbReference type="AlphaFoldDB" id="A0A8J5FDK7"/>
<dbReference type="EMBL" id="JACMSC010000016">
    <property type="protein sequence ID" value="KAG6483051.1"/>
    <property type="molecule type" value="Genomic_DNA"/>
</dbReference>
<evidence type="ECO:0000259" key="7">
    <source>
        <dbReference type="PROSITE" id="PS50090"/>
    </source>
</evidence>
<keyword evidence="9" id="KW-1185">Reference proteome</keyword>
<evidence type="ECO:0000256" key="6">
    <source>
        <dbReference type="SAM" id="MobiDB-lite"/>
    </source>
</evidence>
<keyword evidence="3" id="KW-0238">DNA-binding</keyword>
<evidence type="ECO:0000256" key="1">
    <source>
        <dbReference type="ARBA" id="ARBA00004123"/>
    </source>
</evidence>
<dbReference type="InterPro" id="IPR044822">
    <property type="entry name" value="Myb_DNA-bind_4"/>
</dbReference>
<name>A0A8J5FDK7_ZINOF</name>
<feature type="region of interest" description="Disordered" evidence="6">
    <location>
        <begin position="224"/>
        <end position="252"/>
    </location>
</feature>
<evidence type="ECO:0000256" key="4">
    <source>
        <dbReference type="ARBA" id="ARBA00023163"/>
    </source>
</evidence>
<dbReference type="PANTHER" id="PTHR21654">
    <property type="entry name" value="FI21293P1"/>
    <property type="match status" value="1"/>
</dbReference>
<feature type="compositionally biased region" description="Acidic residues" evidence="6">
    <location>
        <begin position="600"/>
        <end position="623"/>
    </location>
</feature>
<proteinExistence type="predicted"/>
<dbReference type="GO" id="GO:0003677">
    <property type="term" value="F:DNA binding"/>
    <property type="evidence" value="ECO:0007669"/>
    <property type="project" value="UniProtKB-KW"/>
</dbReference>
<feature type="compositionally biased region" description="Basic and acidic residues" evidence="6">
    <location>
        <begin position="242"/>
        <end position="252"/>
    </location>
</feature>
<feature type="region of interest" description="Disordered" evidence="6">
    <location>
        <begin position="306"/>
        <end position="341"/>
    </location>
</feature>
<dbReference type="FunFam" id="1.10.10.60:FF:000092">
    <property type="entry name" value="Trihelix transcription factor GT-2"/>
    <property type="match status" value="1"/>
</dbReference>